<protein>
    <submittedName>
        <fullName evidence="1">Uncharacterized protein</fullName>
    </submittedName>
</protein>
<dbReference type="Proteomes" id="UP001162992">
    <property type="component" value="Chromosome 13"/>
</dbReference>
<evidence type="ECO:0000313" key="2">
    <source>
        <dbReference type="Proteomes" id="UP001162992"/>
    </source>
</evidence>
<gene>
    <name evidence="1" type="ORF">O6H91_13G058600</name>
</gene>
<organism evidence="1 2">
    <name type="scientific">Diphasiastrum complanatum</name>
    <name type="common">Issler's clubmoss</name>
    <name type="synonym">Lycopodium complanatum</name>
    <dbReference type="NCBI Taxonomy" id="34168"/>
    <lineage>
        <taxon>Eukaryota</taxon>
        <taxon>Viridiplantae</taxon>
        <taxon>Streptophyta</taxon>
        <taxon>Embryophyta</taxon>
        <taxon>Tracheophyta</taxon>
        <taxon>Lycopodiopsida</taxon>
        <taxon>Lycopodiales</taxon>
        <taxon>Lycopodiaceae</taxon>
        <taxon>Lycopodioideae</taxon>
        <taxon>Diphasiastrum</taxon>
    </lineage>
</organism>
<comment type="caution">
    <text evidence="1">The sequence shown here is derived from an EMBL/GenBank/DDBJ whole genome shotgun (WGS) entry which is preliminary data.</text>
</comment>
<evidence type="ECO:0000313" key="1">
    <source>
        <dbReference type="EMBL" id="KAJ7533652.1"/>
    </source>
</evidence>
<reference evidence="2" key="1">
    <citation type="journal article" date="2024" name="Proc. Natl. Acad. Sci. U.S.A.">
        <title>Extraordinary preservation of gene collinearity over three hundred million years revealed in homosporous lycophytes.</title>
        <authorList>
            <person name="Li C."/>
            <person name="Wickell D."/>
            <person name="Kuo L.Y."/>
            <person name="Chen X."/>
            <person name="Nie B."/>
            <person name="Liao X."/>
            <person name="Peng D."/>
            <person name="Ji J."/>
            <person name="Jenkins J."/>
            <person name="Williams M."/>
            <person name="Shu S."/>
            <person name="Plott C."/>
            <person name="Barry K."/>
            <person name="Rajasekar S."/>
            <person name="Grimwood J."/>
            <person name="Han X."/>
            <person name="Sun S."/>
            <person name="Hou Z."/>
            <person name="He W."/>
            <person name="Dai G."/>
            <person name="Sun C."/>
            <person name="Schmutz J."/>
            <person name="Leebens-Mack J.H."/>
            <person name="Li F.W."/>
            <person name="Wang L."/>
        </authorList>
    </citation>
    <scope>NUCLEOTIDE SEQUENCE [LARGE SCALE GENOMIC DNA]</scope>
    <source>
        <strain evidence="2">cv. PW_Plant_1</strain>
    </source>
</reference>
<proteinExistence type="predicted"/>
<name>A0ACC2BV39_DIPCM</name>
<keyword evidence="2" id="KW-1185">Reference proteome</keyword>
<dbReference type="EMBL" id="CM055104">
    <property type="protein sequence ID" value="KAJ7533652.1"/>
    <property type="molecule type" value="Genomic_DNA"/>
</dbReference>
<sequence>MAMGATVLGQSKTFLSSYSSSSFEQLLCHHRPCHRQQQACSHLFSHLWRLPHVSASIRLSIITCKRSACCAQRKRNNGESDGEGEVGFDISILEAYTEKVPSEVLILHALVDGEDDEVLIYKGISSSLMRPTAADVSEPVLPASAIIKFIDRVQSPYNHVDSKYIQKNISWEDFQRLL</sequence>
<accession>A0ACC2BV39</accession>